<organism evidence="1 2">
    <name type="scientific">Sediminispirochaeta smaragdinae (strain DSM 11293 / JCM 15392 / SEBR 4228)</name>
    <name type="common">Spirochaeta smaragdinae</name>
    <dbReference type="NCBI Taxonomy" id="573413"/>
    <lineage>
        <taxon>Bacteria</taxon>
        <taxon>Pseudomonadati</taxon>
        <taxon>Spirochaetota</taxon>
        <taxon>Spirochaetia</taxon>
        <taxon>Spirochaetales</taxon>
        <taxon>Spirochaetaceae</taxon>
        <taxon>Sediminispirochaeta</taxon>
    </lineage>
</organism>
<dbReference type="eggNOG" id="ENOG503464J">
    <property type="taxonomic scope" value="Bacteria"/>
</dbReference>
<dbReference type="AlphaFoldDB" id="E1R4J3"/>
<dbReference type="STRING" id="573413.Spirs_2624"/>
<dbReference type="InterPro" id="IPR058072">
    <property type="entry name" value="LIC12708-like"/>
</dbReference>
<reference evidence="1 2" key="1">
    <citation type="journal article" date="2010" name="Stand. Genomic Sci.">
        <title>Complete genome sequence of Spirochaeta smaragdinae type strain (SEBR 4228).</title>
        <authorList>
            <person name="Mavromatis K."/>
            <person name="Yasawong M."/>
            <person name="Chertkov O."/>
            <person name="Lapidus A."/>
            <person name="Lucas S."/>
            <person name="Nolan M."/>
            <person name="Del Rio T.G."/>
            <person name="Tice H."/>
            <person name="Cheng J.F."/>
            <person name="Pitluck S."/>
            <person name="Liolios K."/>
            <person name="Ivanova N."/>
            <person name="Tapia R."/>
            <person name="Han C."/>
            <person name="Bruce D."/>
            <person name="Goodwin L."/>
            <person name="Pati A."/>
            <person name="Chen A."/>
            <person name="Palaniappan K."/>
            <person name="Land M."/>
            <person name="Hauser L."/>
            <person name="Chang Y.J."/>
            <person name="Jeffries C.D."/>
            <person name="Detter J.C."/>
            <person name="Rohde M."/>
            <person name="Brambilla E."/>
            <person name="Spring S."/>
            <person name="Goker M."/>
            <person name="Sikorski J."/>
            <person name="Woyke T."/>
            <person name="Bristow J."/>
            <person name="Eisen J.A."/>
            <person name="Markowitz V."/>
            <person name="Hugenholtz P."/>
            <person name="Klenk H.P."/>
            <person name="Kyrpides N.C."/>
        </authorList>
    </citation>
    <scope>NUCLEOTIDE SEQUENCE [LARGE SCALE GENOMIC DNA]</scope>
    <source>
        <strain evidence="2">DSM 11293 / JCM 15392 / SEBR 4228</strain>
    </source>
</reference>
<accession>E1R4J3</accession>
<dbReference type="KEGG" id="ssm:Spirs_2624"/>
<evidence type="ECO:0000313" key="2">
    <source>
        <dbReference type="Proteomes" id="UP000002318"/>
    </source>
</evidence>
<dbReference type="EMBL" id="CP002116">
    <property type="protein sequence ID" value="ADK81734.1"/>
    <property type="molecule type" value="Genomic_DNA"/>
</dbReference>
<sequence length="385" mass="43077">MLFSSCKAGDGKTLKRETLFSLKIGKMEDDLDLVEHYGVPYTEKTRIVMRNGLFYIGNGNSKKVMEFNGYGDILSLFYSAESNPGPILLDTDSGSDMVSSRKAYQYPFTDVGEIAVTGSGLLLVEERAQEYQISYDEELASSLNTIVLRFSEDGEVLDYLGQEGVGGTPFPYVERIFVVDNDTIWIASRGPNRWVLFSFDNHGALKSRSDILPQEIPMPDGEGYAEPAVKGVFPDYTAPLLYVMVDYYRSEGDKGGIDFDQSAICIFNTETESWDSRIVLPAKRVAEQGGGFLEDDSFVTIYEALGVDRNGNLYFMAPESGDDFELMIMGRDGSVVDRSTILLEDDQIIYRDFYLSPEGILTALLAKAFGVDIVWWRSDRITEEE</sequence>
<evidence type="ECO:0000313" key="1">
    <source>
        <dbReference type="EMBL" id="ADK81734.1"/>
    </source>
</evidence>
<protein>
    <submittedName>
        <fullName evidence="1">Uncharacterized protein</fullName>
    </submittedName>
</protein>
<keyword evidence="2" id="KW-1185">Reference proteome</keyword>
<name>E1R4J3_SEDSS</name>
<gene>
    <name evidence="1" type="ordered locus">Spirs_2624</name>
</gene>
<dbReference type="NCBIfam" id="NF047780">
    <property type="entry name" value="LIC12708_fam"/>
    <property type="match status" value="1"/>
</dbReference>
<proteinExistence type="predicted"/>
<dbReference type="HOGENOM" id="CLU_684929_0_0_12"/>
<dbReference type="Proteomes" id="UP000002318">
    <property type="component" value="Chromosome"/>
</dbReference>